<comment type="caution">
    <text evidence="1">The sequence shown here is derived from an EMBL/GenBank/DDBJ whole genome shotgun (WGS) entry which is preliminary data.</text>
</comment>
<sequence>MVVPPWRTSALSSSASYLEHGVVDKGDSKTMEGISSPANLDVYRVEVLNLSISARPGTYMLSENIEVP</sequence>
<protein>
    <submittedName>
        <fullName evidence="1">Uncharacterized protein</fullName>
    </submittedName>
</protein>
<dbReference type="AlphaFoldDB" id="A0A5Y6M559"/>
<accession>A0A5Y6M559</accession>
<dbReference type="EMBL" id="AAJCYV010000004">
    <property type="protein sequence ID" value="ECK7330202.1"/>
    <property type="molecule type" value="Genomic_DNA"/>
</dbReference>
<reference evidence="1" key="1">
    <citation type="submission" date="2019-08" db="EMBL/GenBank/DDBJ databases">
        <authorList>
            <person name="Ashton P.M."/>
            <person name="Dallman T."/>
            <person name="Nair S."/>
            <person name="De Pinna E."/>
            <person name="Peters T."/>
            <person name="Grant K."/>
        </authorList>
    </citation>
    <scope>NUCLEOTIDE SEQUENCE</scope>
    <source>
        <strain evidence="1">779338</strain>
    </source>
</reference>
<organism evidence="1">
    <name type="scientific">Salmonella houtenae</name>
    <dbReference type="NCBI Taxonomy" id="59205"/>
    <lineage>
        <taxon>Bacteria</taxon>
        <taxon>Pseudomonadati</taxon>
        <taxon>Pseudomonadota</taxon>
        <taxon>Gammaproteobacteria</taxon>
        <taxon>Enterobacterales</taxon>
        <taxon>Enterobacteriaceae</taxon>
        <taxon>Salmonella</taxon>
    </lineage>
</organism>
<name>A0A5Y6M559_SALHO</name>
<gene>
    <name evidence="1" type="ORF">FRN20_05010</name>
</gene>
<proteinExistence type="predicted"/>
<evidence type="ECO:0000313" key="1">
    <source>
        <dbReference type="EMBL" id="ECK7330202.1"/>
    </source>
</evidence>